<dbReference type="InterPro" id="IPR000086">
    <property type="entry name" value="NUDIX_hydrolase_dom"/>
</dbReference>
<organism evidence="8 9">
    <name type="scientific">Labilithrix luteola</name>
    <dbReference type="NCBI Taxonomy" id="1391654"/>
    <lineage>
        <taxon>Bacteria</taxon>
        <taxon>Pseudomonadati</taxon>
        <taxon>Myxococcota</taxon>
        <taxon>Polyangia</taxon>
        <taxon>Polyangiales</taxon>
        <taxon>Labilitrichaceae</taxon>
        <taxon>Labilithrix</taxon>
    </lineage>
</organism>
<evidence type="ECO:0000259" key="7">
    <source>
        <dbReference type="PROSITE" id="PS51462"/>
    </source>
</evidence>
<dbReference type="GO" id="GO:0046872">
    <property type="term" value="F:metal ion binding"/>
    <property type="evidence" value="ECO:0007669"/>
    <property type="project" value="UniProtKB-KW"/>
</dbReference>
<dbReference type="Proteomes" id="UP000064967">
    <property type="component" value="Chromosome"/>
</dbReference>
<evidence type="ECO:0000256" key="6">
    <source>
        <dbReference type="ARBA" id="ARBA00023211"/>
    </source>
</evidence>
<dbReference type="GO" id="GO:0010945">
    <property type="term" value="F:coenzyme A diphosphatase activity"/>
    <property type="evidence" value="ECO:0007669"/>
    <property type="project" value="InterPro"/>
</dbReference>
<dbReference type="CDD" id="cd03426">
    <property type="entry name" value="NUDIX_CoAse_Nudt7"/>
    <property type="match status" value="1"/>
</dbReference>
<dbReference type="Pfam" id="PF00293">
    <property type="entry name" value="NUDIX"/>
    <property type="match status" value="1"/>
</dbReference>
<evidence type="ECO:0000256" key="3">
    <source>
        <dbReference type="ARBA" id="ARBA00022723"/>
    </source>
</evidence>
<dbReference type="EMBL" id="CP012333">
    <property type="protein sequence ID" value="AKV04549.1"/>
    <property type="molecule type" value="Genomic_DNA"/>
</dbReference>
<name>A0A0K1QFK8_9BACT</name>
<evidence type="ECO:0000256" key="2">
    <source>
        <dbReference type="ARBA" id="ARBA00001946"/>
    </source>
</evidence>
<feature type="domain" description="Nudix hydrolase" evidence="7">
    <location>
        <begin position="23"/>
        <end position="169"/>
    </location>
</feature>
<dbReference type="InterPro" id="IPR015797">
    <property type="entry name" value="NUDIX_hydrolase-like_dom_sf"/>
</dbReference>
<protein>
    <submittedName>
        <fullName evidence="8">MutT/nudix family protein</fullName>
    </submittedName>
</protein>
<dbReference type="KEGG" id="llu:AKJ09_11212"/>
<keyword evidence="3" id="KW-0479">Metal-binding</keyword>
<reference evidence="8 9" key="1">
    <citation type="submission" date="2015-08" db="EMBL/GenBank/DDBJ databases">
        <authorList>
            <person name="Babu N.S."/>
            <person name="Beckwith C.J."/>
            <person name="Beseler K.G."/>
            <person name="Brison A."/>
            <person name="Carone J.V."/>
            <person name="Caskin T.P."/>
            <person name="Diamond M."/>
            <person name="Durham M.E."/>
            <person name="Foxe J.M."/>
            <person name="Go M."/>
            <person name="Henderson B.A."/>
            <person name="Jones I.B."/>
            <person name="McGettigan J.A."/>
            <person name="Micheletti S.J."/>
            <person name="Nasrallah M.E."/>
            <person name="Ortiz D."/>
            <person name="Piller C.R."/>
            <person name="Privatt S.R."/>
            <person name="Schneider S.L."/>
            <person name="Sharp S."/>
            <person name="Smith T.C."/>
            <person name="Stanton J.D."/>
            <person name="Ullery H.E."/>
            <person name="Wilson R.J."/>
            <person name="Serrano M.G."/>
            <person name="Buck G."/>
            <person name="Lee V."/>
            <person name="Wang Y."/>
            <person name="Carvalho R."/>
            <person name="Voegtly L."/>
            <person name="Shi R."/>
            <person name="Duckworth R."/>
            <person name="Johnson A."/>
            <person name="Loviza R."/>
            <person name="Walstead R."/>
            <person name="Shah Z."/>
            <person name="Kiflezghi M."/>
            <person name="Wade K."/>
            <person name="Ball S.L."/>
            <person name="Bradley K.W."/>
            <person name="Asai D.J."/>
            <person name="Bowman C.A."/>
            <person name="Russell D.A."/>
            <person name="Pope W.H."/>
            <person name="Jacobs-Sera D."/>
            <person name="Hendrix R.W."/>
            <person name="Hatfull G.F."/>
        </authorList>
    </citation>
    <scope>NUCLEOTIDE SEQUENCE [LARGE SCALE GENOMIC DNA]</scope>
    <source>
        <strain evidence="8 9">DSM 27648</strain>
    </source>
</reference>
<keyword evidence="4" id="KW-0378">Hydrolase</keyword>
<keyword evidence="6" id="KW-0464">Manganese</keyword>
<dbReference type="AlphaFoldDB" id="A0A0K1QFK8"/>
<evidence type="ECO:0000313" key="9">
    <source>
        <dbReference type="Proteomes" id="UP000064967"/>
    </source>
</evidence>
<sequence>MNLSAIARRLAHLGVSGETTGEGPRAAVAAILRQREGADSADLFFIRRADRTGDPWSGHIAFPGGRAEPTDDSILVTAIRETCEEVGIDLTNADLVARLPDLLPYTRTKRAVTVTPFVFALKSDVVPTPNEEVAGTYWIPFDKLARGEGRGTFPWVWEGKTLELPCIRFEPGGEILWGMTYRMLETMIEALGPEDDAMLP</sequence>
<evidence type="ECO:0000256" key="5">
    <source>
        <dbReference type="ARBA" id="ARBA00022842"/>
    </source>
</evidence>
<dbReference type="PROSITE" id="PS51462">
    <property type="entry name" value="NUDIX"/>
    <property type="match status" value="1"/>
</dbReference>
<comment type="cofactor">
    <cofactor evidence="1">
        <name>Mn(2+)</name>
        <dbReference type="ChEBI" id="CHEBI:29035"/>
    </cofactor>
</comment>
<accession>A0A0K1QFK8</accession>
<proteinExistence type="predicted"/>
<dbReference type="STRING" id="1391654.AKJ09_11212"/>
<evidence type="ECO:0000313" key="8">
    <source>
        <dbReference type="EMBL" id="AKV04549.1"/>
    </source>
</evidence>
<dbReference type="OrthoDB" id="289720at2"/>
<dbReference type="PANTHER" id="PTHR12992:SF11">
    <property type="entry name" value="MITOCHONDRIAL COENZYME A DIPHOSPHATASE NUDT8"/>
    <property type="match status" value="1"/>
</dbReference>
<evidence type="ECO:0000256" key="4">
    <source>
        <dbReference type="ARBA" id="ARBA00022801"/>
    </source>
</evidence>
<dbReference type="PANTHER" id="PTHR12992">
    <property type="entry name" value="NUDIX HYDROLASE"/>
    <property type="match status" value="1"/>
</dbReference>
<dbReference type="RefSeq" id="WP_146655147.1">
    <property type="nucleotide sequence ID" value="NZ_CP012333.1"/>
</dbReference>
<keyword evidence="5" id="KW-0460">Magnesium</keyword>
<gene>
    <name evidence="8" type="ORF">AKJ09_11212</name>
</gene>
<comment type="cofactor">
    <cofactor evidence="2">
        <name>Mg(2+)</name>
        <dbReference type="ChEBI" id="CHEBI:18420"/>
    </cofactor>
</comment>
<keyword evidence="9" id="KW-1185">Reference proteome</keyword>
<dbReference type="InterPro" id="IPR045121">
    <property type="entry name" value="CoAse"/>
</dbReference>
<dbReference type="SUPFAM" id="SSF55811">
    <property type="entry name" value="Nudix"/>
    <property type="match status" value="1"/>
</dbReference>
<evidence type="ECO:0000256" key="1">
    <source>
        <dbReference type="ARBA" id="ARBA00001936"/>
    </source>
</evidence>
<dbReference type="Gene3D" id="3.90.79.10">
    <property type="entry name" value="Nucleoside Triphosphate Pyrophosphohydrolase"/>
    <property type="match status" value="1"/>
</dbReference>